<dbReference type="Proteomes" id="UP000480151">
    <property type="component" value="Unassembled WGS sequence"/>
</dbReference>
<organism evidence="11 12">
    <name type="scientific">Paenibacillus apii</name>
    <dbReference type="NCBI Taxonomy" id="1850370"/>
    <lineage>
        <taxon>Bacteria</taxon>
        <taxon>Bacillati</taxon>
        <taxon>Bacillota</taxon>
        <taxon>Bacilli</taxon>
        <taxon>Bacillales</taxon>
        <taxon>Paenibacillaceae</taxon>
        <taxon>Paenibacillus</taxon>
    </lineage>
</organism>
<proteinExistence type="inferred from homology"/>
<dbReference type="Pfam" id="PF00309">
    <property type="entry name" value="Sigma54_AID"/>
    <property type="match status" value="1"/>
</dbReference>
<dbReference type="EMBL" id="JAAKGU010000010">
    <property type="protein sequence ID" value="NGM84613.1"/>
    <property type="molecule type" value="Genomic_DNA"/>
</dbReference>
<dbReference type="InterPro" id="IPR007046">
    <property type="entry name" value="RNA_pol_sigma_54_core-bd"/>
</dbReference>
<dbReference type="GO" id="GO:0006352">
    <property type="term" value="P:DNA-templated transcription initiation"/>
    <property type="evidence" value="ECO:0007669"/>
    <property type="project" value="InterPro"/>
</dbReference>
<dbReference type="GO" id="GO:0016987">
    <property type="term" value="F:sigma factor activity"/>
    <property type="evidence" value="ECO:0007669"/>
    <property type="project" value="UniProtKB-KW"/>
</dbReference>
<evidence type="ECO:0000256" key="6">
    <source>
        <dbReference type="ARBA" id="ARBA00023082"/>
    </source>
</evidence>
<evidence type="ECO:0000313" key="12">
    <source>
        <dbReference type="Proteomes" id="UP000480151"/>
    </source>
</evidence>
<dbReference type="Pfam" id="PF04552">
    <property type="entry name" value="Sigma54_DBD"/>
    <property type="match status" value="1"/>
</dbReference>
<protein>
    <submittedName>
        <fullName evidence="11">RNA polymerase factor sigma-54</fullName>
    </submittedName>
</protein>
<reference evidence="11 12" key="1">
    <citation type="submission" date="2020-02" db="EMBL/GenBank/DDBJ databases">
        <authorList>
            <person name="Gao J."/>
            <person name="Sun J."/>
        </authorList>
    </citation>
    <scope>NUCLEOTIDE SEQUENCE [LARGE SCALE GENOMIC DNA]</scope>
    <source>
        <strain evidence="11 12">7124</strain>
    </source>
</reference>
<keyword evidence="5" id="KW-0805">Transcription regulation</keyword>
<evidence type="ECO:0000313" key="11">
    <source>
        <dbReference type="EMBL" id="NGM84613.1"/>
    </source>
</evidence>
<evidence type="ECO:0000256" key="4">
    <source>
        <dbReference type="ARBA" id="ARBA00022695"/>
    </source>
</evidence>
<evidence type="ECO:0000256" key="1">
    <source>
        <dbReference type="ARBA" id="ARBA00008798"/>
    </source>
</evidence>
<dbReference type="PRINTS" id="PR00045">
    <property type="entry name" value="SIGMA54FCT"/>
</dbReference>
<name>A0A6M1PS95_9BACL</name>
<gene>
    <name evidence="11" type="primary">rpoN</name>
    <name evidence="11" type="ORF">G5B47_19575</name>
</gene>
<dbReference type="Gene3D" id="1.10.10.1330">
    <property type="entry name" value="RNA polymerase sigma-54 factor, core-binding domain"/>
    <property type="match status" value="1"/>
</dbReference>
<evidence type="ECO:0000256" key="3">
    <source>
        <dbReference type="ARBA" id="ARBA00022679"/>
    </source>
</evidence>
<dbReference type="AlphaFoldDB" id="A0A6M1PS95"/>
<dbReference type="GO" id="GO:0001216">
    <property type="term" value="F:DNA-binding transcription activator activity"/>
    <property type="evidence" value="ECO:0007669"/>
    <property type="project" value="InterPro"/>
</dbReference>
<dbReference type="GO" id="GO:0003677">
    <property type="term" value="F:DNA binding"/>
    <property type="evidence" value="ECO:0007669"/>
    <property type="project" value="UniProtKB-KW"/>
</dbReference>
<dbReference type="PROSITE" id="PS00718">
    <property type="entry name" value="SIGMA54_2"/>
    <property type="match status" value="1"/>
</dbReference>
<accession>A0A6M1PS95</accession>
<keyword evidence="8" id="KW-0804">Transcription</keyword>
<dbReference type="InterPro" id="IPR007634">
    <property type="entry name" value="RNA_pol_sigma_54_DNA-bd"/>
</dbReference>
<keyword evidence="4" id="KW-0548">Nucleotidyltransferase</keyword>
<dbReference type="GO" id="GO:0016779">
    <property type="term" value="F:nucleotidyltransferase activity"/>
    <property type="evidence" value="ECO:0007669"/>
    <property type="project" value="UniProtKB-KW"/>
</dbReference>
<keyword evidence="12" id="KW-1185">Reference proteome</keyword>
<keyword evidence="3" id="KW-0808">Transferase</keyword>
<dbReference type="InterPro" id="IPR038709">
    <property type="entry name" value="RpoN_core-bd_sf"/>
</dbReference>
<sequence>MMIRFGLKQEQTLKLTMTPELRQAIQILQYSSADLMSYLREQANENPVIDLKEYDLSMSGASSGQERTGKDYSKSKSENSVDLLEWIAEPADTLYKHLQAQLGLVRGLTGIRRKTALYLIGNLNEKGYLETDAPEAARVLGIPAHEVLDTLALLQSFEPAGIAARSLEECLLLQLRRSGQDDPLAVAIVQRHLNDLACNRLQKMSDALGASIPVIQETADKIRRLNPSPGAAFALNEQQYIVADITVEQTGSGYAVRLSDIGAPQVAVNPHYRQMLRNLPQQEETRQFIHDKYTTANWLMKSLEQRRQTLTRVAEAIVDMQRDFFDEGIHGLKPLTQKEIAERTGLHESTVSRAVSNKYMQTPRGLFELKYFFTSALASADGESASSESVKRRIKQLIDDEDKRKPLADQTIAELLAREGLEISRRTVAKYREEMRISSSAKRKRF</sequence>
<feature type="domain" description="RNA polymerase sigma factor 54 DNA-binding" evidence="9">
    <location>
        <begin position="287"/>
        <end position="445"/>
    </location>
</feature>
<dbReference type="InterPro" id="IPR000394">
    <property type="entry name" value="RNA_pol_sigma_54"/>
</dbReference>
<dbReference type="PROSITE" id="PS50044">
    <property type="entry name" value="SIGMA54_3"/>
    <property type="match status" value="1"/>
</dbReference>
<dbReference type="GO" id="GO:0000428">
    <property type="term" value="C:DNA-directed RNA polymerase complex"/>
    <property type="evidence" value="ECO:0007669"/>
    <property type="project" value="UniProtKB-KW"/>
</dbReference>
<dbReference type="Pfam" id="PF04963">
    <property type="entry name" value="Sigma54_CBD"/>
    <property type="match status" value="1"/>
</dbReference>
<dbReference type="Gene3D" id="1.10.10.60">
    <property type="entry name" value="Homeodomain-like"/>
    <property type="match status" value="1"/>
</dbReference>
<evidence type="ECO:0000256" key="5">
    <source>
        <dbReference type="ARBA" id="ARBA00023015"/>
    </source>
</evidence>
<evidence type="ECO:0000256" key="7">
    <source>
        <dbReference type="ARBA" id="ARBA00023125"/>
    </source>
</evidence>
<keyword evidence="2" id="KW-0240">DNA-directed RNA polymerase</keyword>
<dbReference type="NCBIfam" id="TIGR02395">
    <property type="entry name" value="rpoN_sigma"/>
    <property type="match status" value="1"/>
</dbReference>
<feature type="domain" description="RNA polymerase sigma factor 54 core-binding" evidence="10">
    <location>
        <begin position="88"/>
        <end position="272"/>
    </location>
</feature>
<keyword evidence="6" id="KW-0731">Sigma factor</keyword>
<dbReference type="PANTHER" id="PTHR32248">
    <property type="entry name" value="RNA POLYMERASE SIGMA-54 FACTOR"/>
    <property type="match status" value="1"/>
</dbReference>
<evidence type="ECO:0000256" key="2">
    <source>
        <dbReference type="ARBA" id="ARBA00022478"/>
    </source>
</evidence>
<dbReference type="PANTHER" id="PTHR32248:SF4">
    <property type="entry name" value="RNA POLYMERASE SIGMA-54 FACTOR"/>
    <property type="match status" value="1"/>
</dbReference>
<evidence type="ECO:0000259" key="10">
    <source>
        <dbReference type="Pfam" id="PF04963"/>
    </source>
</evidence>
<evidence type="ECO:0000256" key="8">
    <source>
        <dbReference type="ARBA" id="ARBA00023163"/>
    </source>
</evidence>
<keyword evidence="7" id="KW-0238">DNA-binding</keyword>
<dbReference type="RefSeq" id="WP_165101790.1">
    <property type="nucleotide sequence ID" value="NZ_JAAKGU010000010.1"/>
</dbReference>
<comment type="caution">
    <text evidence="11">The sequence shown here is derived from an EMBL/GenBank/DDBJ whole genome shotgun (WGS) entry which is preliminary data.</text>
</comment>
<evidence type="ECO:0000259" key="9">
    <source>
        <dbReference type="Pfam" id="PF04552"/>
    </source>
</evidence>
<comment type="similarity">
    <text evidence="1">Belongs to the sigma-54 factor family.</text>
</comment>
<dbReference type="PIRSF" id="PIRSF000774">
    <property type="entry name" value="RpoN"/>
    <property type="match status" value="1"/>
</dbReference>